<protein>
    <submittedName>
        <fullName evidence="1">Uncharacterized protein</fullName>
    </submittedName>
</protein>
<keyword evidence="2" id="KW-1185">Reference proteome</keyword>
<dbReference type="Proteomes" id="UP000186657">
    <property type="component" value="Unassembled WGS sequence"/>
</dbReference>
<accession>A0A1U7MXW2</accession>
<evidence type="ECO:0000313" key="2">
    <source>
        <dbReference type="Proteomes" id="UP000186657"/>
    </source>
</evidence>
<comment type="caution">
    <text evidence="1">The sequence shown here is derived from an EMBL/GenBank/DDBJ whole genome shotgun (WGS) entry which is preliminary data.</text>
</comment>
<name>A0A1U7MXW2_9CYAN</name>
<gene>
    <name evidence="1" type="ORF">BJP37_05390</name>
</gene>
<proteinExistence type="predicted"/>
<dbReference type="EMBL" id="MKZS01000001">
    <property type="protein sequence ID" value="OLT58558.1"/>
    <property type="molecule type" value="Genomic_DNA"/>
</dbReference>
<sequence>MTTTRNYLEQIGRLEIQVPNKVVEVDPNFLSQSDSDMSRYWSLFKENVGRFSWHYHATVPFITEESMRLGMTMCKFAEWLSVQRNDNIKYYEISGADAVHGRTMAEYSNGLIRTLTDSPDLANKEDFYRLLKHNYSKFYHGSFVDITPEYLASEPELEWFKDGFDIVHMWMTLQFYCSDRDTQIFYIKKVLKEDGIILFKEKLLIPDQEQYQRNEDNKDKLFKSLYFSEEVIESKRLNALVKGKGLGVGQVDFETCVTAIKKHFKFVYLIWNCGNFYELAASDNELMISKFLEILPPPYMPDPFSTEKDLPRQL</sequence>
<dbReference type="AlphaFoldDB" id="A0A1U7MXW2"/>
<evidence type="ECO:0000313" key="1">
    <source>
        <dbReference type="EMBL" id="OLT58558.1"/>
    </source>
</evidence>
<organism evidence="1 2">
    <name type="scientific">Moorena bouillonii PNG</name>
    <dbReference type="NCBI Taxonomy" id="568701"/>
    <lineage>
        <taxon>Bacteria</taxon>
        <taxon>Bacillati</taxon>
        <taxon>Cyanobacteriota</taxon>
        <taxon>Cyanophyceae</taxon>
        <taxon>Coleofasciculales</taxon>
        <taxon>Coleofasciculaceae</taxon>
        <taxon>Moorena</taxon>
    </lineage>
</organism>
<reference evidence="1 2" key="1">
    <citation type="submission" date="2016-10" db="EMBL/GenBank/DDBJ databases">
        <title>Comparative genomics uncovers the prolific and rare metabolic potential of the cyanobacterial genus Moorea.</title>
        <authorList>
            <person name="Leao T."/>
            <person name="Castelao G."/>
            <person name="Korobeynikov A."/>
            <person name="Monroe E.A."/>
            <person name="Podell S."/>
            <person name="Glukhov E."/>
            <person name="Allen E."/>
            <person name="Gerwick W.H."/>
            <person name="Gerwick L."/>
        </authorList>
    </citation>
    <scope>NUCLEOTIDE SEQUENCE [LARGE SCALE GENOMIC DNA]</scope>
    <source>
        <strain evidence="1 2">PNG5-198</strain>
    </source>
</reference>
<dbReference type="RefSeq" id="WP_075897138.1">
    <property type="nucleotide sequence ID" value="NZ_MKZS01000001.1"/>
</dbReference>
<dbReference type="SUPFAM" id="SSF53335">
    <property type="entry name" value="S-adenosyl-L-methionine-dependent methyltransferases"/>
    <property type="match status" value="1"/>
</dbReference>
<dbReference type="InterPro" id="IPR029063">
    <property type="entry name" value="SAM-dependent_MTases_sf"/>
</dbReference>